<dbReference type="InterPro" id="IPR001789">
    <property type="entry name" value="Sig_transdc_resp-reg_receiver"/>
</dbReference>
<keyword evidence="4" id="KW-0804">Transcription</keyword>
<feature type="domain" description="HTH luxR-type" evidence="6">
    <location>
        <begin position="143"/>
        <end position="208"/>
    </location>
</feature>
<dbReference type="RefSeq" id="WP_188932740.1">
    <property type="nucleotide sequence ID" value="NZ_BMJC01000003.1"/>
</dbReference>
<evidence type="ECO:0000259" key="7">
    <source>
        <dbReference type="PROSITE" id="PS50110"/>
    </source>
</evidence>
<keyword evidence="9" id="KW-1185">Reference proteome</keyword>
<dbReference type="SMART" id="SM00421">
    <property type="entry name" value="HTH_LUXR"/>
    <property type="match status" value="1"/>
</dbReference>
<dbReference type="SUPFAM" id="SSF46894">
    <property type="entry name" value="C-terminal effector domain of the bipartite response regulators"/>
    <property type="match status" value="1"/>
</dbReference>
<evidence type="ECO:0000256" key="5">
    <source>
        <dbReference type="PROSITE-ProRule" id="PRU00169"/>
    </source>
</evidence>
<evidence type="ECO:0000313" key="8">
    <source>
        <dbReference type="EMBL" id="GGB03430.1"/>
    </source>
</evidence>
<organism evidence="8 9">
    <name type="scientific">Puia dinghuensis</name>
    <dbReference type="NCBI Taxonomy" id="1792502"/>
    <lineage>
        <taxon>Bacteria</taxon>
        <taxon>Pseudomonadati</taxon>
        <taxon>Bacteroidota</taxon>
        <taxon>Chitinophagia</taxon>
        <taxon>Chitinophagales</taxon>
        <taxon>Chitinophagaceae</taxon>
        <taxon>Puia</taxon>
    </lineage>
</organism>
<keyword evidence="2" id="KW-0805">Transcription regulation</keyword>
<accession>A0A8J2XTH2</accession>
<dbReference type="CDD" id="cd06170">
    <property type="entry name" value="LuxR_C_like"/>
    <property type="match status" value="1"/>
</dbReference>
<dbReference type="InterPro" id="IPR058245">
    <property type="entry name" value="NreC/VraR/RcsB-like_REC"/>
</dbReference>
<dbReference type="SMART" id="SM00448">
    <property type="entry name" value="REC"/>
    <property type="match status" value="1"/>
</dbReference>
<dbReference type="GO" id="GO:0003677">
    <property type="term" value="F:DNA binding"/>
    <property type="evidence" value="ECO:0007669"/>
    <property type="project" value="UniProtKB-KW"/>
</dbReference>
<dbReference type="PROSITE" id="PS00622">
    <property type="entry name" value="HTH_LUXR_1"/>
    <property type="match status" value="1"/>
</dbReference>
<evidence type="ECO:0000256" key="1">
    <source>
        <dbReference type="ARBA" id="ARBA00022553"/>
    </source>
</evidence>
<dbReference type="PROSITE" id="PS50043">
    <property type="entry name" value="HTH_LUXR_2"/>
    <property type="match status" value="1"/>
</dbReference>
<dbReference type="PRINTS" id="PR00038">
    <property type="entry name" value="HTHLUXR"/>
</dbReference>
<comment type="caution">
    <text evidence="8">The sequence shown here is derived from an EMBL/GenBank/DDBJ whole genome shotgun (WGS) entry which is preliminary data.</text>
</comment>
<keyword evidence="3 8" id="KW-0238">DNA-binding</keyword>
<keyword evidence="1 5" id="KW-0597">Phosphoprotein</keyword>
<evidence type="ECO:0000313" key="9">
    <source>
        <dbReference type="Proteomes" id="UP000607559"/>
    </source>
</evidence>
<evidence type="ECO:0000256" key="2">
    <source>
        <dbReference type="ARBA" id="ARBA00023015"/>
    </source>
</evidence>
<dbReference type="PANTHER" id="PTHR43214:SF41">
    <property type="entry name" value="NITRATE_NITRITE RESPONSE REGULATOR PROTEIN NARP"/>
    <property type="match status" value="1"/>
</dbReference>
<dbReference type="InterPro" id="IPR039420">
    <property type="entry name" value="WalR-like"/>
</dbReference>
<dbReference type="GO" id="GO:0000160">
    <property type="term" value="P:phosphorelay signal transduction system"/>
    <property type="evidence" value="ECO:0007669"/>
    <property type="project" value="InterPro"/>
</dbReference>
<evidence type="ECO:0000256" key="3">
    <source>
        <dbReference type="ARBA" id="ARBA00023125"/>
    </source>
</evidence>
<reference evidence="8" key="1">
    <citation type="journal article" date="2014" name="Int. J. Syst. Evol. Microbiol.">
        <title>Complete genome sequence of Corynebacterium casei LMG S-19264T (=DSM 44701T), isolated from a smear-ripened cheese.</title>
        <authorList>
            <consortium name="US DOE Joint Genome Institute (JGI-PGF)"/>
            <person name="Walter F."/>
            <person name="Albersmeier A."/>
            <person name="Kalinowski J."/>
            <person name="Ruckert C."/>
        </authorList>
    </citation>
    <scope>NUCLEOTIDE SEQUENCE</scope>
    <source>
        <strain evidence="8">CGMCC 1.15448</strain>
    </source>
</reference>
<gene>
    <name evidence="8" type="ORF">GCM10011511_28410</name>
</gene>
<dbReference type="GO" id="GO:0006355">
    <property type="term" value="P:regulation of DNA-templated transcription"/>
    <property type="evidence" value="ECO:0007669"/>
    <property type="project" value="InterPro"/>
</dbReference>
<sequence>MTRFLIADDHSLVRKGLNALLREEFPGARVVEVGDTAGLIDQAVKEKKWDLIISDISMPGRSILEVLEQLKTLLPNTPVLILSVFPEDQYVIRALKAGAAGYLNKDSSPEDLIRAIRQLLQGKKYVSAEAAELLAGFIGKDPHRPPHEKLSAREFDVLKRIASGKSVSDIAADLSLSVNTISTYRSRILEKMGMHHNAELTTYAISNKLV</sequence>
<dbReference type="Pfam" id="PF00072">
    <property type="entry name" value="Response_reg"/>
    <property type="match status" value="1"/>
</dbReference>
<dbReference type="PANTHER" id="PTHR43214">
    <property type="entry name" value="TWO-COMPONENT RESPONSE REGULATOR"/>
    <property type="match status" value="1"/>
</dbReference>
<dbReference type="Proteomes" id="UP000607559">
    <property type="component" value="Unassembled WGS sequence"/>
</dbReference>
<reference evidence="8" key="2">
    <citation type="submission" date="2020-09" db="EMBL/GenBank/DDBJ databases">
        <authorList>
            <person name="Sun Q."/>
            <person name="Zhou Y."/>
        </authorList>
    </citation>
    <scope>NUCLEOTIDE SEQUENCE</scope>
    <source>
        <strain evidence="8">CGMCC 1.15448</strain>
    </source>
</reference>
<evidence type="ECO:0000259" key="6">
    <source>
        <dbReference type="PROSITE" id="PS50043"/>
    </source>
</evidence>
<dbReference type="Pfam" id="PF00196">
    <property type="entry name" value="GerE"/>
    <property type="match status" value="1"/>
</dbReference>
<dbReference type="PROSITE" id="PS50110">
    <property type="entry name" value="RESPONSE_REGULATORY"/>
    <property type="match status" value="1"/>
</dbReference>
<feature type="domain" description="Response regulatory" evidence="7">
    <location>
        <begin position="3"/>
        <end position="120"/>
    </location>
</feature>
<proteinExistence type="predicted"/>
<dbReference type="EMBL" id="BMJC01000003">
    <property type="protein sequence ID" value="GGB03430.1"/>
    <property type="molecule type" value="Genomic_DNA"/>
</dbReference>
<dbReference type="InterPro" id="IPR011006">
    <property type="entry name" value="CheY-like_superfamily"/>
</dbReference>
<name>A0A8J2XTH2_9BACT</name>
<dbReference type="CDD" id="cd17535">
    <property type="entry name" value="REC_NarL-like"/>
    <property type="match status" value="1"/>
</dbReference>
<dbReference type="Gene3D" id="3.40.50.2300">
    <property type="match status" value="1"/>
</dbReference>
<dbReference type="AlphaFoldDB" id="A0A8J2XTH2"/>
<dbReference type="InterPro" id="IPR016032">
    <property type="entry name" value="Sig_transdc_resp-reg_C-effctor"/>
</dbReference>
<feature type="modified residue" description="4-aspartylphosphate" evidence="5">
    <location>
        <position position="55"/>
    </location>
</feature>
<protein>
    <submittedName>
        <fullName evidence="8">DNA-binding response regulator</fullName>
    </submittedName>
</protein>
<dbReference type="SUPFAM" id="SSF52172">
    <property type="entry name" value="CheY-like"/>
    <property type="match status" value="1"/>
</dbReference>
<evidence type="ECO:0000256" key="4">
    <source>
        <dbReference type="ARBA" id="ARBA00023163"/>
    </source>
</evidence>
<dbReference type="InterPro" id="IPR000792">
    <property type="entry name" value="Tscrpt_reg_LuxR_C"/>
</dbReference>